<dbReference type="EMBL" id="QTSX02000741">
    <property type="protein sequence ID" value="KAJ9085864.1"/>
    <property type="molecule type" value="Genomic_DNA"/>
</dbReference>
<name>A0ACC2UG33_9FUNG</name>
<comment type="caution">
    <text evidence="1">The sequence shown here is derived from an EMBL/GenBank/DDBJ whole genome shotgun (WGS) entry which is preliminary data.</text>
</comment>
<sequence>MDPDASPKRYLPDKEEVNEDLLCQVLTANAITRRQTIQTEVLPSCESVETVSIPYAEQLPQPSSEVN</sequence>
<evidence type="ECO:0000313" key="2">
    <source>
        <dbReference type="Proteomes" id="UP001165960"/>
    </source>
</evidence>
<protein>
    <submittedName>
        <fullName evidence="1">Uncharacterized protein</fullName>
    </submittedName>
</protein>
<organism evidence="1 2">
    <name type="scientific">Entomophthora muscae</name>
    <dbReference type="NCBI Taxonomy" id="34485"/>
    <lineage>
        <taxon>Eukaryota</taxon>
        <taxon>Fungi</taxon>
        <taxon>Fungi incertae sedis</taxon>
        <taxon>Zoopagomycota</taxon>
        <taxon>Entomophthoromycotina</taxon>
        <taxon>Entomophthoromycetes</taxon>
        <taxon>Entomophthorales</taxon>
        <taxon>Entomophthoraceae</taxon>
        <taxon>Entomophthora</taxon>
    </lineage>
</organism>
<accession>A0ACC2UG33</accession>
<proteinExistence type="predicted"/>
<dbReference type="Proteomes" id="UP001165960">
    <property type="component" value="Unassembled WGS sequence"/>
</dbReference>
<reference evidence="1" key="1">
    <citation type="submission" date="2022-04" db="EMBL/GenBank/DDBJ databases">
        <title>Genome of the entomopathogenic fungus Entomophthora muscae.</title>
        <authorList>
            <person name="Elya C."/>
            <person name="Lovett B.R."/>
            <person name="Lee E."/>
            <person name="Macias A.M."/>
            <person name="Hajek A.E."/>
            <person name="De Bivort B.L."/>
            <person name="Kasson M.T."/>
            <person name="De Fine Licht H.H."/>
            <person name="Stajich J.E."/>
        </authorList>
    </citation>
    <scope>NUCLEOTIDE SEQUENCE</scope>
    <source>
        <strain evidence="1">Berkeley</strain>
    </source>
</reference>
<keyword evidence="2" id="KW-1185">Reference proteome</keyword>
<gene>
    <name evidence="1" type="ORF">DSO57_1009704</name>
</gene>
<evidence type="ECO:0000313" key="1">
    <source>
        <dbReference type="EMBL" id="KAJ9085864.1"/>
    </source>
</evidence>